<feature type="transmembrane region" description="Helical" evidence="2">
    <location>
        <begin position="40"/>
        <end position="61"/>
    </location>
</feature>
<feature type="region of interest" description="Disordered" evidence="1">
    <location>
        <begin position="438"/>
        <end position="458"/>
    </location>
</feature>
<keyword evidence="2" id="KW-0472">Membrane</keyword>
<dbReference type="Gene3D" id="3.30.2390.20">
    <property type="entry name" value="Type VII secretion system EccB, repeat 1 domain"/>
    <property type="match status" value="1"/>
</dbReference>
<keyword evidence="2" id="KW-1133">Transmembrane helix</keyword>
<comment type="caution">
    <text evidence="3">The sequence shown here is derived from an EMBL/GenBank/DDBJ whole genome shotgun (WGS) entry which is preliminary data.</text>
</comment>
<dbReference type="Pfam" id="PF05108">
    <property type="entry name" value="T7SS_ESX1_EccB"/>
    <property type="match status" value="1"/>
</dbReference>
<organism evidence="3 4">
    <name type="scientific">Lysinibacter cavernae</name>
    <dbReference type="NCBI Taxonomy" id="1640652"/>
    <lineage>
        <taxon>Bacteria</taxon>
        <taxon>Bacillati</taxon>
        <taxon>Actinomycetota</taxon>
        <taxon>Actinomycetes</taxon>
        <taxon>Micrococcales</taxon>
        <taxon>Microbacteriaceae</taxon>
        <taxon>Lysinibacter</taxon>
    </lineage>
</organism>
<reference evidence="3 4" key="1">
    <citation type="submission" date="2020-02" db="EMBL/GenBank/DDBJ databases">
        <title>Sequencing the genomes of 1000 actinobacteria strains.</title>
        <authorList>
            <person name="Klenk H.-P."/>
        </authorList>
    </citation>
    <scope>NUCLEOTIDE SEQUENCE [LARGE SCALE GENOMIC DNA]</scope>
    <source>
        <strain evidence="3 4">DSM 27960</strain>
    </source>
</reference>
<evidence type="ECO:0000256" key="1">
    <source>
        <dbReference type="SAM" id="MobiDB-lite"/>
    </source>
</evidence>
<accession>A0A7X5TTB3</accession>
<dbReference type="PANTHER" id="PTHR40765:SF2">
    <property type="entry name" value="ESX-2 SECRETION SYSTEM ATPASE ECCB2"/>
    <property type="match status" value="1"/>
</dbReference>
<dbReference type="InterPro" id="IPR007795">
    <property type="entry name" value="T7SS_EccB"/>
</dbReference>
<dbReference type="RefSeq" id="WP_167150054.1">
    <property type="nucleotide sequence ID" value="NZ_JAAMOX010000001.1"/>
</dbReference>
<keyword evidence="2" id="KW-0812">Transmembrane</keyword>
<dbReference type="PANTHER" id="PTHR40765">
    <property type="entry name" value="ESX-2 SECRETION SYSTEM ATPASE ECCB2"/>
    <property type="match status" value="1"/>
</dbReference>
<dbReference type="EMBL" id="JAAMOX010000001">
    <property type="protein sequence ID" value="NIH53995.1"/>
    <property type="molecule type" value="Genomic_DNA"/>
</dbReference>
<sequence>MATKKELIQAQQYSRRRLLTAFVSGAPGGKELEPSKPLRAVVAGTSLSVLIIIGSLVFGLIKPGLPKGWDANTLLIAKDSGARYVAINSVLYPVINTTSAQLVIPSESFKVLTVDQAKIAEVERGETIGIFGAPDSLPVPDRLISSGWASCLDDTQHEKTALLAGGYGAKPTQDFALVSHDQLQYVIADGHRYLVSGATVSAVLRALGLTTTSPVEVTATWLNLFTPGSDLVPLYIPEAGGDLPQVSGSSMTGLRVGSVVRTEGQQDNQRYVLDAAGKLAPLTPLAYELYLLGTGADLGEQVDVSAAQLNRIGNADYPAAPEDWPSSTSPALDIATTGACAVLETSDGAAPRVSLATPLDATEFTEQVAGVTVSPAGGALVRAINEGATNKGNTFIIGSSGSAFPVPGADDEILARLGYTMTDRVDVPQTWLSLFPQGPRLTEEAAGSPPETLLAESR</sequence>
<dbReference type="InterPro" id="IPR044857">
    <property type="entry name" value="T7SS_EccB_R1"/>
</dbReference>
<proteinExistence type="predicted"/>
<name>A0A7X5TTB3_9MICO</name>
<protein>
    <submittedName>
        <fullName evidence="3">Type VII secretion protein EccB</fullName>
    </submittedName>
</protein>
<evidence type="ECO:0000313" key="4">
    <source>
        <dbReference type="Proteomes" id="UP000541033"/>
    </source>
</evidence>
<keyword evidence="4" id="KW-1185">Reference proteome</keyword>
<dbReference type="NCBIfam" id="TIGR03919">
    <property type="entry name" value="T7SS_EccB"/>
    <property type="match status" value="1"/>
</dbReference>
<dbReference type="GO" id="GO:0005576">
    <property type="term" value="C:extracellular region"/>
    <property type="evidence" value="ECO:0007669"/>
    <property type="project" value="TreeGrafter"/>
</dbReference>
<evidence type="ECO:0000256" key="2">
    <source>
        <dbReference type="SAM" id="Phobius"/>
    </source>
</evidence>
<dbReference type="Proteomes" id="UP000541033">
    <property type="component" value="Unassembled WGS sequence"/>
</dbReference>
<dbReference type="AlphaFoldDB" id="A0A7X5TTB3"/>
<evidence type="ECO:0000313" key="3">
    <source>
        <dbReference type="EMBL" id="NIH53995.1"/>
    </source>
</evidence>
<gene>
    <name evidence="3" type="ORF">FHX76_001863</name>
</gene>